<dbReference type="InterPro" id="IPR026627">
    <property type="entry name" value="NDUFB2_animal"/>
</dbReference>
<dbReference type="AlphaFoldDB" id="A0AAW1UEQ1"/>
<evidence type="ECO:0000256" key="6">
    <source>
        <dbReference type="ARBA" id="ARBA00022660"/>
    </source>
</evidence>
<evidence type="ECO:0000256" key="3">
    <source>
        <dbReference type="ARBA" id="ARBA00005923"/>
    </source>
</evidence>
<evidence type="ECO:0000313" key="12">
    <source>
        <dbReference type="EMBL" id="KAK9881138.1"/>
    </source>
</evidence>
<reference evidence="12 13" key="1">
    <citation type="submission" date="2023-03" db="EMBL/GenBank/DDBJ databases">
        <title>Genome insight into feeding habits of ladybird beetles.</title>
        <authorList>
            <person name="Li H.-S."/>
            <person name="Huang Y.-H."/>
            <person name="Pang H."/>
        </authorList>
    </citation>
    <scope>NUCLEOTIDE SEQUENCE [LARGE SCALE GENOMIC DNA]</scope>
    <source>
        <strain evidence="12">SYSU_2023b</strain>
        <tissue evidence="12">Whole body</tissue>
    </source>
</reference>
<organism evidence="12 13">
    <name type="scientific">Henosepilachna vigintioctopunctata</name>
    <dbReference type="NCBI Taxonomy" id="420089"/>
    <lineage>
        <taxon>Eukaryota</taxon>
        <taxon>Metazoa</taxon>
        <taxon>Ecdysozoa</taxon>
        <taxon>Arthropoda</taxon>
        <taxon>Hexapoda</taxon>
        <taxon>Insecta</taxon>
        <taxon>Pterygota</taxon>
        <taxon>Neoptera</taxon>
        <taxon>Endopterygota</taxon>
        <taxon>Coleoptera</taxon>
        <taxon>Polyphaga</taxon>
        <taxon>Cucujiformia</taxon>
        <taxon>Coccinelloidea</taxon>
        <taxon>Coccinellidae</taxon>
        <taxon>Epilachninae</taxon>
        <taxon>Epilachnini</taxon>
        <taxon>Henosepilachna</taxon>
    </lineage>
</organism>
<dbReference type="EMBL" id="JARQZJ010000067">
    <property type="protein sequence ID" value="KAK9881138.1"/>
    <property type="molecule type" value="Genomic_DNA"/>
</dbReference>
<comment type="caution">
    <text evidence="12">The sequence shown here is derived from an EMBL/GenBank/DDBJ whole genome shotgun (WGS) entry which is preliminary data.</text>
</comment>
<evidence type="ECO:0000256" key="7">
    <source>
        <dbReference type="ARBA" id="ARBA00022792"/>
    </source>
</evidence>
<comment type="subunit">
    <text evidence="4">Complex I is composed of 45 different subunits.</text>
</comment>
<evidence type="ECO:0000256" key="1">
    <source>
        <dbReference type="ARBA" id="ARBA00003195"/>
    </source>
</evidence>
<sequence length="95" mass="11113">MIISKGLSSLRMARLLQTSKSWKNPIQQTLRQAHQAYYRVSAPPNEKMLFLANCTQGLAWWWILWHIWTEPGHITGEFEYPDPSKWTDEELGIPS</sequence>
<evidence type="ECO:0000256" key="9">
    <source>
        <dbReference type="ARBA" id="ARBA00022982"/>
    </source>
</evidence>
<protein>
    <recommendedName>
        <fullName evidence="14">NADH dehydrogenase [ubiquinone] 1 beta subcomplex subunit 2, mitochondrial</fullName>
    </recommendedName>
</protein>
<dbReference type="GO" id="GO:0005743">
    <property type="term" value="C:mitochondrial inner membrane"/>
    <property type="evidence" value="ECO:0007669"/>
    <property type="project" value="UniProtKB-SubCell"/>
</dbReference>
<dbReference type="GO" id="GO:0045271">
    <property type="term" value="C:respiratory chain complex I"/>
    <property type="evidence" value="ECO:0007669"/>
    <property type="project" value="InterPro"/>
</dbReference>
<dbReference type="GO" id="GO:0032981">
    <property type="term" value="P:mitochondrial respiratory chain complex I assembly"/>
    <property type="evidence" value="ECO:0007669"/>
    <property type="project" value="TreeGrafter"/>
</dbReference>
<accession>A0AAW1UEQ1</accession>
<keyword evidence="6" id="KW-0679">Respiratory chain</keyword>
<evidence type="ECO:0008006" key="14">
    <source>
        <dbReference type="Google" id="ProtNLM"/>
    </source>
</evidence>
<evidence type="ECO:0000256" key="4">
    <source>
        <dbReference type="ARBA" id="ARBA00011533"/>
    </source>
</evidence>
<evidence type="ECO:0000256" key="2">
    <source>
        <dbReference type="ARBA" id="ARBA00004443"/>
    </source>
</evidence>
<evidence type="ECO:0000256" key="5">
    <source>
        <dbReference type="ARBA" id="ARBA00022448"/>
    </source>
</evidence>
<dbReference type="Pfam" id="PF14813">
    <property type="entry name" value="NADH_B2"/>
    <property type="match status" value="1"/>
</dbReference>
<keyword evidence="5" id="KW-0813">Transport</keyword>
<keyword evidence="7" id="KW-0999">Mitochondrion inner membrane</keyword>
<comment type="subcellular location">
    <subcellularLocation>
        <location evidence="2">Mitochondrion inner membrane</location>
        <topology evidence="2">Peripheral membrane protein</topology>
        <orientation evidence="2">Matrix side</orientation>
    </subcellularLocation>
</comment>
<dbReference type="PANTHER" id="PTHR15223:SF1">
    <property type="entry name" value="NADH DEHYDROGENASE [UBIQUINONE] 1 BETA SUBCOMPLEX SUBUNIT 2, MITOCHONDRIAL"/>
    <property type="match status" value="1"/>
</dbReference>
<gene>
    <name evidence="12" type="ORF">WA026_014489</name>
</gene>
<keyword evidence="10" id="KW-0496">Mitochondrion</keyword>
<comment type="function">
    <text evidence="1">Accessory subunit of the mitochondrial membrane respiratory chain NADH dehydrogenase (Complex I), that is believed not to be involved in catalysis. Complex I functions in the transfer of electrons from NADH to the respiratory chain. The immediate electron acceptor for the enzyme is believed to be ubiquinone.</text>
</comment>
<keyword evidence="8" id="KW-0809">Transit peptide</keyword>
<keyword evidence="9" id="KW-0249">Electron transport</keyword>
<proteinExistence type="inferred from homology"/>
<evidence type="ECO:0000256" key="11">
    <source>
        <dbReference type="ARBA" id="ARBA00023136"/>
    </source>
</evidence>
<keyword evidence="13" id="KW-1185">Reference proteome</keyword>
<dbReference type="PANTHER" id="PTHR15223">
    <property type="entry name" value="NADH-UBIQUINONE OXIDOREDUCTASE AGGG SUBUNIT"/>
    <property type="match status" value="1"/>
</dbReference>
<dbReference type="Proteomes" id="UP001431783">
    <property type="component" value="Unassembled WGS sequence"/>
</dbReference>
<name>A0AAW1UEQ1_9CUCU</name>
<evidence type="ECO:0000313" key="13">
    <source>
        <dbReference type="Proteomes" id="UP001431783"/>
    </source>
</evidence>
<keyword evidence="11" id="KW-0472">Membrane</keyword>
<evidence type="ECO:0000256" key="10">
    <source>
        <dbReference type="ARBA" id="ARBA00023128"/>
    </source>
</evidence>
<comment type="similarity">
    <text evidence="3">Belongs to the complex I NDUFB2 subunit family.</text>
</comment>
<evidence type="ECO:0000256" key="8">
    <source>
        <dbReference type="ARBA" id="ARBA00022946"/>
    </source>
</evidence>